<evidence type="ECO:0000313" key="3">
    <source>
        <dbReference type="EMBL" id="AQZ50213.1"/>
    </source>
</evidence>
<dbReference type="GO" id="GO:0033265">
    <property type="term" value="F:choline binding"/>
    <property type="evidence" value="ECO:0007669"/>
    <property type="project" value="InterPro"/>
</dbReference>
<dbReference type="Gene3D" id="3.40.190.100">
    <property type="entry name" value="Glycine betaine-binding periplasmic protein, domain 2"/>
    <property type="match status" value="1"/>
</dbReference>
<reference evidence="3 4" key="1">
    <citation type="submission" date="2017-03" db="EMBL/GenBank/DDBJ databases">
        <title>Foreign affairs: Plasmid Transfer between Roseobacters and Rhizobia.</title>
        <authorList>
            <person name="Bartling P."/>
            <person name="Bunk B."/>
            <person name="Overmann J."/>
            <person name="Brinkmann H."/>
            <person name="Petersen J."/>
        </authorList>
    </citation>
    <scope>NUCLEOTIDE SEQUENCE [LARGE SCALE GENOMIC DNA]</scope>
    <source>
        <strain evidence="3 4">MACL11</strain>
    </source>
</reference>
<organism evidence="3 4">
    <name type="scientific">Martelella mediterranea DSM 17316</name>
    <dbReference type="NCBI Taxonomy" id="1122214"/>
    <lineage>
        <taxon>Bacteria</taxon>
        <taxon>Pseudomonadati</taxon>
        <taxon>Pseudomonadota</taxon>
        <taxon>Alphaproteobacteria</taxon>
        <taxon>Hyphomicrobiales</taxon>
        <taxon>Aurantimonadaceae</taxon>
        <taxon>Martelella</taxon>
    </lineage>
</organism>
<proteinExistence type="predicted"/>
<dbReference type="InterPro" id="IPR007210">
    <property type="entry name" value="ABC_Gly_betaine_transp_sub-bd"/>
</dbReference>
<dbReference type="KEGG" id="mmed:Mame_00837"/>
<keyword evidence="1" id="KW-0732">Signal</keyword>
<feature type="domain" description="ABC-type glycine betaine transport system substrate-binding" evidence="2">
    <location>
        <begin position="33"/>
        <end position="282"/>
    </location>
</feature>
<dbReference type="GO" id="GO:0015871">
    <property type="term" value="P:choline transport"/>
    <property type="evidence" value="ECO:0007669"/>
    <property type="project" value="InterPro"/>
</dbReference>
<gene>
    <name evidence="3" type="primary">opuAC</name>
    <name evidence="3" type="ORF">Mame_00837</name>
</gene>
<dbReference type="SUPFAM" id="SSF53850">
    <property type="entry name" value="Periplasmic binding protein-like II"/>
    <property type="match status" value="1"/>
</dbReference>
<name>A0A1U9YXN6_9HYPH</name>
<dbReference type="AlphaFoldDB" id="A0A1U9YXN6"/>
<evidence type="ECO:0000313" key="4">
    <source>
        <dbReference type="Proteomes" id="UP000191135"/>
    </source>
</evidence>
<dbReference type="GO" id="GO:0022857">
    <property type="term" value="F:transmembrane transporter activity"/>
    <property type="evidence" value="ECO:0007669"/>
    <property type="project" value="InterPro"/>
</dbReference>
<keyword evidence="4" id="KW-1185">Reference proteome</keyword>
<dbReference type="Pfam" id="PF04069">
    <property type="entry name" value="OpuAC"/>
    <property type="match status" value="1"/>
</dbReference>
<protein>
    <submittedName>
        <fullName evidence="3">Glycine betaine-binding protein OpuAC</fullName>
    </submittedName>
</protein>
<evidence type="ECO:0000259" key="2">
    <source>
        <dbReference type="Pfam" id="PF04069"/>
    </source>
</evidence>
<dbReference type="GO" id="GO:0042597">
    <property type="term" value="C:periplasmic space"/>
    <property type="evidence" value="ECO:0007669"/>
    <property type="project" value="InterPro"/>
</dbReference>
<accession>A0A1U9YXN6</accession>
<feature type="signal peptide" evidence="1">
    <location>
        <begin position="1"/>
        <end position="25"/>
    </location>
</feature>
<dbReference type="OrthoDB" id="9787902at2"/>
<dbReference type="Proteomes" id="UP000191135">
    <property type="component" value="Chromosome"/>
</dbReference>
<dbReference type="GO" id="GO:0043190">
    <property type="term" value="C:ATP-binding cassette (ABC) transporter complex"/>
    <property type="evidence" value="ECO:0007669"/>
    <property type="project" value="InterPro"/>
</dbReference>
<dbReference type="Gene3D" id="3.40.190.10">
    <property type="entry name" value="Periplasmic binding protein-like II"/>
    <property type="match status" value="1"/>
</dbReference>
<dbReference type="EMBL" id="CP020330">
    <property type="protein sequence ID" value="AQZ50213.1"/>
    <property type="molecule type" value="Genomic_DNA"/>
</dbReference>
<dbReference type="STRING" id="1122214.Mame_00837"/>
<feature type="chain" id="PRO_5010721074" evidence="1">
    <location>
        <begin position="26"/>
        <end position="313"/>
    </location>
</feature>
<sequence length="313" mass="33629" precursor="true">MSYNLKLTLAALAAATALSAGTAKAQEPTACDSVSFSDVGWTDITTTTATAKHLLEGLGYKVDVKVLSVPVTFASLKSDDVDVFLGNWMPAQSGAITPYIDEGEIDVVATNLEGTKYTLAVPTYTYEKGLKTYADIAKFGDELDHKIYGIEPGNEGNAYLVSLIEANKDGLGDFEVVESSEQGMLAMVGRKYRQEQPIVFLGWEPHPMNASYSLKYLTGGEDFFGGEGIVRTVTRKGYAEECPNVAKLLENLKFTLPMENEVMGKILNDGENEADATAEWIKANLDALDAWLAGVTTTSGEPGLPAVKKSLGL</sequence>
<dbReference type="NCBIfam" id="TIGR03414">
    <property type="entry name" value="ABC_choline_bnd"/>
    <property type="match status" value="1"/>
</dbReference>
<dbReference type="InterPro" id="IPR017783">
    <property type="entry name" value="ABC_choline_sub-bd"/>
</dbReference>
<dbReference type="CDD" id="cd13640">
    <property type="entry name" value="PBP2_ChoX"/>
    <property type="match status" value="1"/>
</dbReference>
<dbReference type="RefSeq" id="WP_018065284.1">
    <property type="nucleotide sequence ID" value="NZ_AQWH01000012.1"/>
</dbReference>
<dbReference type="eggNOG" id="COG2113">
    <property type="taxonomic scope" value="Bacteria"/>
</dbReference>
<evidence type="ECO:0000256" key="1">
    <source>
        <dbReference type="SAM" id="SignalP"/>
    </source>
</evidence>